<sequence length="505" mass="57842">DFSIEDLHVDGYKEGVLTEFIKKCNDRDGGTRVDCNQAVKVYIDVNPHELKKIDDQNEEFSMIFVLKLFWLDPDLKHFETTLTVRNPDDSLEAHLRDMKVLITKMFANGDLEYVDLSNGPKQKRIMKKDDYIAIQDPNWERYFFPDFSFLNLQDEAKKLLDSKTLLWSGPKGGFVCCSVKYDATFQEGLELKYFPLDRQLCRITISAEKPVQDFQFVPVHGKKKISQLCDMWGTDDAIQEKCTVYVRHCDRLFPYDVQRSCVKVLFHLERKGDYYFHSVLVMVFLVNIISLCAFSIPLTDASGRLGHVSTSFLAVLAYRYVIDESLPRKEYLTAADVYIIFACSFQVVICIETVILSLLISQLDEEAESIFRTYTYIDRSLGTALLVIWLAVNAYLRYLWKSGQKETWQNVYKSNKEPYAPIETCAACGHQSLSKQCQHSHTDKSCSNCGSKAIETVYYTPHDRSPIVPPQRFPPTPPELKEAKATAGMAATWTAPNRALPPFSA</sequence>
<keyword evidence="4" id="KW-1185">Reference proteome</keyword>
<dbReference type="PANTHER" id="PTHR18945">
    <property type="entry name" value="NEUROTRANSMITTER GATED ION CHANNEL"/>
    <property type="match status" value="1"/>
</dbReference>
<feature type="transmembrane region" description="Helical" evidence="2">
    <location>
        <begin position="274"/>
        <end position="298"/>
    </location>
</feature>
<feature type="transmembrane region" description="Helical" evidence="2">
    <location>
        <begin position="304"/>
        <end position="322"/>
    </location>
</feature>
<feature type="transmembrane region" description="Helical" evidence="2">
    <location>
        <begin position="380"/>
        <end position="400"/>
    </location>
</feature>
<dbReference type="OrthoDB" id="5975154at2759"/>
<dbReference type="Gene3D" id="2.70.170.10">
    <property type="entry name" value="Neurotransmitter-gated ion-channel ligand-binding domain"/>
    <property type="match status" value="1"/>
</dbReference>
<evidence type="ECO:0000256" key="1">
    <source>
        <dbReference type="ARBA" id="ARBA00004141"/>
    </source>
</evidence>
<proteinExistence type="predicted"/>
<dbReference type="InterPro" id="IPR006201">
    <property type="entry name" value="Neur_channel"/>
</dbReference>
<evidence type="ECO:0000313" key="3">
    <source>
        <dbReference type="EMBL" id="CAE7494144.1"/>
    </source>
</evidence>
<feature type="non-terminal residue" evidence="3">
    <location>
        <position position="1"/>
    </location>
</feature>
<name>A0A812SXE2_SYMPI</name>
<dbReference type="GO" id="GO:0004888">
    <property type="term" value="F:transmembrane signaling receptor activity"/>
    <property type="evidence" value="ECO:0007669"/>
    <property type="project" value="InterPro"/>
</dbReference>
<dbReference type="InterPro" id="IPR036719">
    <property type="entry name" value="Neuro-gated_channel_TM_sf"/>
</dbReference>
<dbReference type="GO" id="GO:0016020">
    <property type="term" value="C:membrane"/>
    <property type="evidence" value="ECO:0007669"/>
    <property type="project" value="UniProtKB-SubCell"/>
</dbReference>
<comment type="caution">
    <text evidence="3">The sequence shown here is derived from an EMBL/GenBank/DDBJ whole genome shotgun (WGS) entry which is preliminary data.</text>
</comment>
<dbReference type="GO" id="GO:0005230">
    <property type="term" value="F:extracellular ligand-gated monoatomic ion channel activity"/>
    <property type="evidence" value="ECO:0007669"/>
    <property type="project" value="InterPro"/>
</dbReference>
<accession>A0A812SXE2</accession>
<feature type="non-terminal residue" evidence="3">
    <location>
        <position position="505"/>
    </location>
</feature>
<keyword evidence="2" id="KW-0472">Membrane</keyword>
<keyword evidence="2" id="KW-0812">Transmembrane</keyword>
<gene>
    <name evidence="3" type="primary">Glra2</name>
    <name evidence="3" type="ORF">SPIL2461_LOCUS12741</name>
</gene>
<organism evidence="3 4">
    <name type="scientific">Symbiodinium pilosum</name>
    <name type="common">Dinoflagellate</name>
    <dbReference type="NCBI Taxonomy" id="2952"/>
    <lineage>
        <taxon>Eukaryota</taxon>
        <taxon>Sar</taxon>
        <taxon>Alveolata</taxon>
        <taxon>Dinophyceae</taxon>
        <taxon>Suessiales</taxon>
        <taxon>Symbiodiniaceae</taxon>
        <taxon>Symbiodinium</taxon>
    </lineage>
</organism>
<evidence type="ECO:0000313" key="4">
    <source>
        <dbReference type="Proteomes" id="UP000649617"/>
    </source>
</evidence>
<dbReference type="Proteomes" id="UP000649617">
    <property type="component" value="Unassembled WGS sequence"/>
</dbReference>
<keyword evidence="2" id="KW-1133">Transmembrane helix</keyword>
<comment type="subcellular location">
    <subcellularLocation>
        <location evidence="1">Membrane</location>
        <topology evidence="1">Multi-pass membrane protein</topology>
    </subcellularLocation>
</comment>
<evidence type="ECO:0000256" key="2">
    <source>
        <dbReference type="SAM" id="Phobius"/>
    </source>
</evidence>
<dbReference type="Gene3D" id="1.20.58.390">
    <property type="entry name" value="Neurotransmitter-gated ion-channel transmembrane domain"/>
    <property type="match status" value="1"/>
</dbReference>
<dbReference type="SUPFAM" id="SSF90112">
    <property type="entry name" value="Neurotransmitter-gated ion-channel transmembrane pore"/>
    <property type="match status" value="1"/>
</dbReference>
<dbReference type="InterPro" id="IPR038050">
    <property type="entry name" value="Neuro_actylchol_rec"/>
</dbReference>
<reference evidence="3" key="1">
    <citation type="submission" date="2021-02" db="EMBL/GenBank/DDBJ databases">
        <authorList>
            <person name="Dougan E. K."/>
            <person name="Rhodes N."/>
            <person name="Thang M."/>
            <person name="Chan C."/>
        </authorList>
    </citation>
    <scope>NUCLEOTIDE SEQUENCE</scope>
</reference>
<dbReference type="AlphaFoldDB" id="A0A812SXE2"/>
<dbReference type="EMBL" id="CAJNIZ010026669">
    <property type="protein sequence ID" value="CAE7494144.1"/>
    <property type="molecule type" value="Genomic_DNA"/>
</dbReference>
<feature type="transmembrane region" description="Helical" evidence="2">
    <location>
        <begin position="334"/>
        <end position="360"/>
    </location>
</feature>
<dbReference type="InterPro" id="IPR036734">
    <property type="entry name" value="Neur_chan_lig-bd_sf"/>
</dbReference>
<protein>
    <submittedName>
        <fullName evidence="3">Glra2 protein</fullName>
    </submittedName>
</protein>